<proteinExistence type="predicted"/>
<dbReference type="EMBL" id="FOYZ01000019">
    <property type="protein sequence ID" value="SFS05325.1"/>
    <property type="molecule type" value="Genomic_DNA"/>
</dbReference>
<dbReference type="AlphaFoldDB" id="A0A1I6LPC9"/>
<dbReference type="PANTHER" id="PTHR10093">
    <property type="entry name" value="IRON-SULFUR CLUSTER ASSEMBLY ENZYME NIFU HOMOLOG"/>
    <property type="match status" value="1"/>
</dbReference>
<dbReference type="GO" id="GO:0051536">
    <property type="term" value="F:iron-sulfur cluster binding"/>
    <property type="evidence" value="ECO:0007669"/>
    <property type="project" value="InterPro"/>
</dbReference>
<dbReference type="InterPro" id="IPR002871">
    <property type="entry name" value="NIF_FeS_clus_asmbl_NifU_N"/>
</dbReference>
<dbReference type="Proteomes" id="UP000199659">
    <property type="component" value="Unassembled WGS sequence"/>
</dbReference>
<dbReference type="STRING" id="37658.SAMN05661086_03470"/>
<gene>
    <name evidence="3" type="ORF">SAMN05661086_03470</name>
</gene>
<dbReference type="OrthoDB" id="9804157at2"/>
<protein>
    <submittedName>
        <fullName evidence="3">Nitrogen fixation protein NifU</fullName>
    </submittedName>
</protein>
<sequence length="124" mass="13517">MYDSSFTDKVIEHFMSPRNAGTMVDADAEGSYGDKDCGDYLTLFIKVKDDIIVDIRFLVFGCVAAIATSSMTTVLAKGKTLKEAAKITDKNITDALDGLPEHKLHCSVLGASALKNAIENYYKK</sequence>
<keyword evidence="1" id="KW-0812">Transmembrane</keyword>
<feature type="domain" description="NIF system FeS cluster assembly NifU N-terminal" evidence="2">
    <location>
        <begin position="6"/>
        <end position="124"/>
    </location>
</feature>
<dbReference type="GO" id="GO:0005506">
    <property type="term" value="F:iron ion binding"/>
    <property type="evidence" value="ECO:0007669"/>
    <property type="project" value="InterPro"/>
</dbReference>
<accession>A0A1I6LPC9</accession>
<dbReference type="Gene3D" id="3.90.1010.10">
    <property type="match status" value="1"/>
</dbReference>
<dbReference type="SUPFAM" id="SSF82649">
    <property type="entry name" value="SufE/NifU"/>
    <property type="match status" value="1"/>
</dbReference>
<evidence type="ECO:0000313" key="4">
    <source>
        <dbReference type="Proteomes" id="UP000199659"/>
    </source>
</evidence>
<dbReference type="CDD" id="cd06664">
    <property type="entry name" value="IscU_like"/>
    <property type="match status" value="1"/>
</dbReference>
<dbReference type="RefSeq" id="WP_092563769.1">
    <property type="nucleotide sequence ID" value="NZ_FOYZ01000019.1"/>
</dbReference>
<dbReference type="GO" id="GO:0016226">
    <property type="term" value="P:iron-sulfur cluster assembly"/>
    <property type="evidence" value="ECO:0007669"/>
    <property type="project" value="InterPro"/>
</dbReference>
<name>A0A1I6LPC9_9FIRM</name>
<evidence type="ECO:0000313" key="3">
    <source>
        <dbReference type="EMBL" id="SFS05325.1"/>
    </source>
</evidence>
<feature type="transmembrane region" description="Helical" evidence="1">
    <location>
        <begin position="55"/>
        <end position="76"/>
    </location>
</feature>
<keyword evidence="1" id="KW-1133">Transmembrane helix</keyword>
<dbReference type="Pfam" id="PF01592">
    <property type="entry name" value="NifU_N"/>
    <property type="match status" value="1"/>
</dbReference>
<evidence type="ECO:0000259" key="2">
    <source>
        <dbReference type="Pfam" id="PF01592"/>
    </source>
</evidence>
<reference evidence="3 4" key="1">
    <citation type="submission" date="2016-10" db="EMBL/GenBank/DDBJ databases">
        <authorList>
            <person name="de Groot N.N."/>
        </authorList>
    </citation>
    <scope>NUCLEOTIDE SEQUENCE [LARGE SCALE GENOMIC DNA]</scope>
    <source>
        <strain evidence="3 4">743A</strain>
    </source>
</reference>
<keyword evidence="1" id="KW-0472">Membrane</keyword>
<evidence type="ECO:0000256" key="1">
    <source>
        <dbReference type="SAM" id="Phobius"/>
    </source>
</evidence>
<keyword evidence="4" id="KW-1185">Reference proteome</keyword>
<organism evidence="3 4">
    <name type="scientific">Anaeromicropila populeti</name>
    <dbReference type="NCBI Taxonomy" id="37658"/>
    <lineage>
        <taxon>Bacteria</taxon>
        <taxon>Bacillati</taxon>
        <taxon>Bacillota</taxon>
        <taxon>Clostridia</taxon>
        <taxon>Lachnospirales</taxon>
        <taxon>Lachnospiraceae</taxon>
        <taxon>Anaeromicropila</taxon>
    </lineage>
</organism>